<dbReference type="Proteomes" id="UP001149140">
    <property type="component" value="Unassembled WGS sequence"/>
</dbReference>
<sequence length="210" mass="22483">MNAIIFDLDGVLVDSEQAWDQARKDVVDAHGGAWKDSATRDMLGMSSKEWPVYVVEQLGAQLTPDEVNAAVVEAMLAGYKEHLPLLPGAKEAVERLAQTHTLGLASSSNRPVIDVVLQTMGVTHRFAATVSSEEVGRGKPAPDVYLEAMRRLGITEGAAIEDSENGIKSAHAAGLRVIAIPNPHFPPAEDALALADEILPNLDALRFEDA</sequence>
<dbReference type="InterPro" id="IPR036412">
    <property type="entry name" value="HAD-like_sf"/>
</dbReference>
<dbReference type="PANTHER" id="PTHR18901:SF38">
    <property type="entry name" value="PSEUDOURIDINE-5'-PHOSPHATASE"/>
    <property type="match status" value="1"/>
</dbReference>
<dbReference type="Pfam" id="PF13419">
    <property type="entry name" value="HAD_2"/>
    <property type="match status" value="1"/>
</dbReference>
<protein>
    <submittedName>
        <fullName evidence="1">HAD family phosphatase</fullName>
    </submittedName>
</protein>
<evidence type="ECO:0000313" key="1">
    <source>
        <dbReference type="EMBL" id="MDA0163961.1"/>
    </source>
</evidence>
<name>A0A9X3MYG7_9ACTN</name>
<comment type="caution">
    <text evidence="1">The sequence shown here is derived from an EMBL/GenBank/DDBJ whole genome shotgun (WGS) entry which is preliminary data.</text>
</comment>
<dbReference type="Gene3D" id="1.10.150.240">
    <property type="entry name" value="Putative phosphatase, domain 2"/>
    <property type="match status" value="1"/>
</dbReference>
<dbReference type="SFLD" id="SFLDS00003">
    <property type="entry name" value="Haloacid_Dehalogenase"/>
    <property type="match status" value="1"/>
</dbReference>
<dbReference type="RefSeq" id="WP_270043209.1">
    <property type="nucleotide sequence ID" value="NZ_JAPDOD010000029.1"/>
</dbReference>
<dbReference type="InterPro" id="IPR023214">
    <property type="entry name" value="HAD_sf"/>
</dbReference>
<dbReference type="NCBIfam" id="TIGR01549">
    <property type="entry name" value="HAD-SF-IA-v1"/>
    <property type="match status" value="1"/>
</dbReference>
<dbReference type="EMBL" id="JAPDOD010000029">
    <property type="protein sequence ID" value="MDA0163961.1"/>
    <property type="molecule type" value="Genomic_DNA"/>
</dbReference>
<dbReference type="InterPro" id="IPR006439">
    <property type="entry name" value="HAD-SF_hydro_IA"/>
</dbReference>
<reference evidence="1" key="1">
    <citation type="submission" date="2022-10" db="EMBL/GenBank/DDBJ databases">
        <title>The WGS of Solirubrobacter ginsenosidimutans DSM 21036.</title>
        <authorList>
            <person name="Jiang Z."/>
        </authorList>
    </citation>
    <scope>NUCLEOTIDE SEQUENCE</scope>
    <source>
        <strain evidence="1">DSM 21036</strain>
    </source>
</reference>
<organism evidence="1 2">
    <name type="scientific">Solirubrobacter ginsenosidimutans</name>
    <dbReference type="NCBI Taxonomy" id="490573"/>
    <lineage>
        <taxon>Bacteria</taxon>
        <taxon>Bacillati</taxon>
        <taxon>Actinomycetota</taxon>
        <taxon>Thermoleophilia</taxon>
        <taxon>Solirubrobacterales</taxon>
        <taxon>Solirubrobacteraceae</taxon>
        <taxon>Solirubrobacter</taxon>
    </lineage>
</organism>
<dbReference type="InterPro" id="IPR041492">
    <property type="entry name" value="HAD_2"/>
</dbReference>
<keyword evidence="2" id="KW-1185">Reference proteome</keyword>
<proteinExistence type="predicted"/>
<dbReference type="Gene3D" id="3.40.50.1000">
    <property type="entry name" value="HAD superfamily/HAD-like"/>
    <property type="match status" value="1"/>
</dbReference>
<dbReference type="SFLD" id="SFLDG01135">
    <property type="entry name" value="C1.5.6:_HAD__Beta-PGM__Phospha"/>
    <property type="match status" value="1"/>
</dbReference>
<accession>A0A9X3MYG7</accession>
<dbReference type="AlphaFoldDB" id="A0A9X3MYG7"/>
<gene>
    <name evidence="1" type="ORF">OM076_27060</name>
</gene>
<dbReference type="PANTHER" id="PTHR18901">
    <property type="entry name" value="2-DEOXYGLUCOSE-6-PHOSPHATE PHOSPHATASE 2"/>
    <property type="match status" value="1"/>
</dbReference>
<dbReference type="SFLD" id="SFLDG01129">
    <property type="entry name" value="C1.5:_HAD__Beta-PGM__Phosphata"/>
    <property type="match status" value="1"/>
</dbReference>
<evidence type="ECO:0000313" key="2">
    <source>
        <dbReference type="Proteomes" id="UP001149140"/>
    </source>
</evidence>
<dbReference type="NCBIfam" id="TIGR01509">
    <property type="entry name" value="HAD-SF-IA-v3"/>
    <property type="match status" value="1"/>
</dbReference>
<dbReference type="SUPFAM" id="SSF56784">
    <property type="entry name" value="HAD-like"/>
    <property type="match status" value="1"/>
</dbReference>
<dbReference type="InterPro" id="IPR023198">
    <property type="entry name" value="PGP-like_dom2"/>
</dbReference>